<protein>
    <submittedName>
        <fullName evidence="3">Uncharacterized protein</fullName>
    </submittedName>
</protein>
<proteinExistence type="predicted"/>
<dbReference type="EMBL" id="LR797372">
    <property type="protein sequence ID" value="CAB4210967.1"/>
    <property type="molecule type" value="Genomic_DNA"/>
</dbReference>
<dbReference type="EMBL" id="LR796633">
    <property type="protein sequence ID" value="CAB4156040.1"/>
    <property type="molecule type" value="Genomic_DNA"/>
</dbReference>
<name>A0A6J5Q8J8_9CAUD</name>
<dbReference type="EMBL" id="LR797012">
    <property type="protein sequence ID" value="CAB4181060.1"/>
    <property type="molecule type" value="Genomic_DNA"/>
</dbReference>
<reference evidence="3" key="1">
    <citation type="submission" date="2020-05" db="EMBL/GenBank/DDBJ databases">
        <authorList>
            <person name="Chiriac C."/>
            <person name="Salcher M."/>
            <person name="Ghai R."/>
            <person name="Kavagutti S V."/>
        </authorList>
    </citation>
    <scope>NUCLEOTIDE SEQUENCE</scope>
</reference>
<evidence type="ECO:0000313" key="3">
    <source>
        <dbReference type="EMBL" id="CAB4181060.1"/>
    </source>
</evidence>
<organism evidence="3">
    <name type="scientific">uncultured Caudovirales phage</name>
    <dbReference type="NCBI Taxonomy" id="2100421"/>
    <lineage>
        <taxon>Viruses</taxon>
        <taxon>Duplodnaviria</taxon>
        <taxon>Heunggongvirae</taxon>
        <taxon>Uroviricota</taxon>
        <taxon>Caudoviricetes</taxon>
        <taxon>Peduoviridae</taxon>
        <taxon>Maltschvirus</taxon>
        <taxon>Maltschvirus maltsch</taxon>
    </lineage>
</organism>
<gene>
    <name evidence="3" type="ORF">UFOVP1069_13</name>
    <name evidence="4" type="ORF">UFOVP1301_54</name>
    <name evidence="5" type="ORF">UFOVP1415_60</name>
    <name evidence="1" type="ORF">UFOVP663_39</name>
    <name evidence="2" type="ORF">UFOVP894_15</name>
</gene>
<sequence>MIPVEEQIEFLRCELEHLERCSRQKKQFIAMLVPGMPDHVGKTPDEIKAMIDALMAQ</sequence>
<evidence type="ECO:0000313" key="4">
    <source>
        <dbReference type="EMBL" id="CAB4196078.1"/>
    </source>
</evidence>
<evidence type="ECO:0000313" key="2">
    <source>
        <dbReference type="EMBL" id="CAB4168642.1"/>
    </source>
</evidence>
<evidence type="ECO:0000313" key="1">
    <source>
        <dbReference type="EMBL" id="CAB4156040.1"/>
    </source>
</evidence>
<dbReference type="EMBL" id="LR796833">
    <property type="protein sequence ID" value="CAB4168642.1"/>
    <property type="molecule type" value="Genomic_DNA"/>
</dbReference>
<accession>A0A6J5Q8J8</accession>
<evidence type="ECO:0000313" key="5">
    <source>
        <dbReference type="EMBL" id="CAB4210967.1"/>
    </source>
</evidence>
<dbReference type="EMBL" id="LR797249">
    <property type="protein sequence ID" value="CAB4196078.1"/>
    <property type="molecule type" value="Genomic_DNA"/>
</dbReference>